<proteinExistence type="predicted"/>
<evidence type="ECO:0000313" key="4">
    <source>
        <dbReference type="Proteomes" id="UP000789570"/>
    </source>
</evidence>
<keyword evidence="2" id="KW-0472">Membrane</keyword>
<sequence length="317" mass="35726">MKDYPINSLLSINSYSNNLSSTTKIYDKDDDLNITNSFINHSSFTLSTEDKDYYSIDDSKKFHLYEESLASFSSTSSSANSSITSLPLPSSSTTYSLPLSTPDNHDLCMSHYSYEPLSMTISEPKRHHEEFTYNSVLKWNVYSSGKINSISRYLVISGILLGSFYYLDPFELEDKFITPMKYLATYLIIFSLAFRIFTGKKVQNLTCKNRKHIKSHAISSTNNDVSPSTYTTPQQPQQQQQQPQQDGTVSINMEQDNQSTNNTREINHENSAGFVEPKLCGGCCSNVCDCSLRNSNIRDCFNYCIAGCLNSGLETCD</sequence>
<evidence type="ECO:0000256" key="2">
    <source>
        <dbReference type="SAM" id="Phobius"/>
    </source>
</evidence>
<dbReference type="AlphaFoldDB" id="A0A9N8WL53"/>
<accession>A0A9N8WL53</accession>
<evidence type="ECO:0000313" key="3">
    <source>
        <dbReference type="EMBL" id="CAG8492835.1"/>
    </source>
</evidence>
<dbReference type="Proteomes" id="UP000789570">
    <property type="component" value="Unassembled WGS sequence"/>
</dbReference>
<keyword evidence="2" id="KW-1133">Transmembrane helix</keyword>
<keyword evidence="4" id="KW-1185">Reference proteome</keyword>
<gene>
    <name evidence="3" type="ORF">FCALED_LOCUS3305</name>
</gene>
<feature type="transmembrane region" description="Helical" evidence="2">
    <location>
        <begin position="179"/>
        <end position="198"/>
    </location>
</feature>
<feature type="region of interest" description="Disordered" evidence="1">
    <location>
        <begin position="217"/>
        <end position="248"/>
    </location>
</feature>
<evidence type="ECO:0000256" key="1">
    <source>
        <dbReference type="SAM" id="MobiDB-lite"/>
    </source>
</evidence>
<dbReference type="EMBL" id="CAJVPQ010000565">
    <property type="protein sequence ID" value="CAG8492835.1"/>
    <property type="molecule type" value="Genomic_DNA"/>
</dbReference>
<dbReference type="OrthoDB" id="10466025at2759"/>
<organism evidence="3 4">
    <name type="scientific">Funneliformis caledonium</name>
    <dbReference type="NCBI Taxonomy" id="1117310"/>
    <lineage>
        <taxon>Eukaryota</taxon>
        <taxon>Fungi</taxon>
        <taxon>Fungi incertae sedis</taxon>
        <taxon>Mucoromycota</taxon>
        <taxon>Glomeromycotina</taxon>
        <taxon>Glomeromycetes</taxon>
        <taxon>Glomerales</taxon>
        <taxon>Glomeraceae</taxon>
        <taxon>Funneliformis</taxon>
    </lineage>
</organism>
<reference evidence="3" key="1">
    <citation type="submission" date="2021-06" db="EMBL/GenBank/DDBJ databases">
        <authorList>
            <person name="Kallberg Y."/>
            <person name="Tangrot J."/>
            <person name="Rosling A."/>
        </authorList>
    </citation>
    <scope>NUCLEOTIDE SEQUENCE</scope>
    <source>
        <strain evidence="3">UK204</strain>
    </source>
</reference>
<name>A0A9N8WL53_9GLOM</name>
<feature type="compositionally biased region" description="Low complexity" evidence="1">
    <location>
        <begin position="233"/>
        <end position="245"/>
    </location>
</feature>
<feature type="compositionally biased region" description="Polar residues" evidence="1">
    <location>
        <begin position="217"/>
        <end position="232"/>
    </location>
</feature>
<comment type="caution">
    <text evidence="3">The sequence shown here is derived from an EMBL/GenBank/DDBJ whole genome shotgun (WGS) entry which is preliminary data.</text>
</comment>
<protein>
    <submittedName>
        <fullName evidence="3">7327_t:CDS:1</fullName>
    </submittedName>
</protein>
<feature type="transmembrane region" description="Helical" evidence="2">
    <location>
        <begin position="150"/>
        <end position="167"/>
    </location>
</feature>
<keyword evidence="2" id="KW-0812">Transmembrane</keyword>